<sequence>MKRMLTGVIVFLLLACQPKTQKKDLISWLPQESAVVVQSHDLKSLSENISSIDFVSNNEFKLKKEVQENFGFLKYLDSLGNSLIAFSDLTEKNYIFTLISENQPQLKLDSVKNKSVERLKFDGFEIDKVNLEDNIIFTSRTGGIFLAGNSLEKLKTLLEGESFLSDAEFQKAFKATDPKETSIFIRHDRIGGKFKEWFPATDSTLADFASWSAVDLSHKNGSLNFNGLSLWPEKPSLQHIFKNVGSSANQIARVVPATAPGFSSFGYKDFDQFQQNINTYFQTKFSEVEKEILKNVSEIGLINYPSGKLLVFNNIDVILAEQNLARFSGESKEFRSAKIHQLDNPELFAEHLEPLISPVDLNFYTILENFVIFSKTEEQLQNVISAFVNKNTLAQQEHFQGAFEHLAEASNILLVTSNEKFKELIKEMSSEEFGNELSNLSFDSNKLSAIQIVADRNFSHIHGIFHKSEGSLATRNTEQLLSVKLDEEILGKPVFFSNHNNNQEDIAVQDINNVLYLISNKGDIYWKKQLYGPILGEIKQVDILKNGKFQLTFATPNRLEVIARNGNAVKPFPLKFKDEITQPLALFDYDNNRNYRFLITQNKELFMYNSKGRSVKGFDFNRAGSKVLFPPKHIRMGNKDYILVAEESGRLNILSRQGRHRVKVNENFNFSDNEWFQYNGHFISSNNLGELILVDENGNVSNQNLNLTQNHKIDATSNLLVSFSENILKIRDKKLNLDFGLYTEPQIFLENNKYYISITDLQTQKVYVFDSNAELLPGFPVYGTSGIDIANIDIDNSPEFVVKGDKGEILIYRF</sequence>
<dbReference type="STRING" id="287099.SAMN05660413_01493"/>
<name>A0A1I4ZSW8_9FLAO</name>
<keyword evidence="2" id="KW-1185">Reference proteome</keyword>
<dbReference type="Proteomes" id="UP000199153">
    <property type="component" value="Unassembled WGS sequence"/>
</dbReference>
<dbReference type="AlphaFoldDB" id="A0A1I4ZSW8"/>
<dbReference type="EMBL" id="FOVL01000007">
    <property type="protein sequence ID" value="SFN53322.1"/>
    <property type="molecule type" value="Genomic_DNA"/>
</dbReference>
<dbReference type="OrthoDB" id="1093345at2"/>
<evidence type="ECO:0000313" key="2">
    <source>
        <dbReference type="Proteomes" id="UP000199153"/>
    </source>
</evidence>
<evidence type="ECO:0000313" key="1">
    <source>
        <dbReference type="EMBL" id="SFN53322.1"/>
    </source>
</evidence>
<protein>
    <submittedName>
        <fullName evidence="1">Uncharacterized protein</fullName>
    </submittedName>
</protein>
<dbReference type="RefSeq" id="WP_093407821.1">
    <property type="nucleotide sequence ID" value="NZ_FOVL01000007.1"/>
</dbReference>
<dbReference type="PROSITE" id="PS51257">
    <property type="entry name" value="PROKAR_LIPOPROTEIN"/>
    <property type="match status" value="1"/>
</dbReference>
<accession>A0A1I4ZSW8</accession>
<organism evidence="1 2">
    <name type="scientific">Salegentibacter flavus</name>
    <dbReference type="NCBI Taxonomy" id="287099"/>
    <lineage>
        <taxon>Bacteria</taxon>
        <taxon>Pseudomonadati</taxon>
        <taxon>Bacteroidota</taxon>
        <taxon>Flavobacteriia</taxon>
        <taxon>Flavobacteriales</taxon>
        <taxon>Flavobacteriaceae</taxon>
        <taxon>Salegentibacter</taxon>
    </lineage>
</organism>
<reference evidence="1 2" key="1">
    <citation type="submission" date="2016-10" db="EMBL/GenBank/DDBJ databases">
        <authorList>
            <person name="de Groot N.N."/>
        </authorList>
    </citation>
    <scope>NUCLEOTIDE SEQUENCE [LARGE SCALE GENOMIC DNA]</scope>
    <source>
        <strain evidence="1 2">DSM 17794</strain>
    </source>
</reference>
<gene>
    <name evidence="1" type="ORF">SAMN05660413_01493</name>
</gene>
<proteinExistence type="predicted"/>